<sequence length="44" mass="5222">MNSSTIINKQIITYRYCQLKQKFCVNANDFGYCKISACINYYEK</sequence>
<dbReference type="EMBL" id="BK014826">
    <property type="protein sequence ID" value="DAD77502.1"/>
    <property type="molecule type" value="Genomic_DNA"/>
</dbReference>
<evidence type="ECO:0000313" key="1">
    <source>
        <dbReference type="EMBL" id="DAD77502.1"/>
    </source>
</evidence>
<reference evidence="1" key="1">
    <citation type="journal article" date="2021" name="Proc. Natl. Acad. Sci. U.S.A.">
        <title>A Catalog of Tens of Thousands of Viruses from Human Metagenomes Reveals Hidden Associations with Chronic Diseases.</title>
        <authorList>
            <person name="Tisza M.J."/>
            <person name="Buck C.B."/>
        </authorList>
    </citation>
    <scope>NUCLEOTIDE SEQUENCE</scope>
    <source>
        <strain evidence="1">CtaNW81</strain>
    </source>
</reference>
<protein>
    <submittedName>
        <fullName evidence="1">Uncharacterized protein</fullName>
    </submittedName>
</protein>
<accession>A0A8S5M5K8</accession>
<organism evidence="1">
    <name type="scientific">Podoviridae sp. ctaNW81</name>
    <dbReference type="NCBI Taxonomy" id="2826562"/>
    <lineage>
        <taxon>Viruses</taxon>
        <taxon>Duplodnaviria</taxon>
        <taxon>Heunggongvirae</taxon>
        <taxon>Uroviricota</taxon>
        <taxon>Caudoviricetes</taxon>
    </lineage>
</organism>
<proteinExistence type="predicted"/>
<name>A0A8S5M5K8_9CAUD</name>